<keyword evidence="4" id="KW-1185">Reference proteome</keyword>
<dbReference type="RefSeq" id="WP_272737663.1">
    <property type="nucleotide sequence ID" value="NZ_CP116942.1"/>
</dbReference>
<dbReference type="Pfam" id="PF07969">
    <property type="entry name" value="Amidohydro_3"/>
    <property type="match status" value="1"/>
</dbReference>
<evidence type="ECO:0000313" key="3">
    <source>
        <dbReference type="EMBL" id="WCO68146.1"/>
    </source>
</evidence>
<dbReference type="GO" id="GO:0016810">
    <property type="term" value="F:hydrolase activity, acting on carbon-nitrogen (but not peptide) bonds"/>
    <property type="evidence" value="ECO:0007669"/>
    <property type="project" value="InterPro"/>
</dbReference>
<dbReference type="Proteomes" id="UP001216390">
    <property type="component" value="Chromosome"/>
</dbReference>
<evidence type="ECO:0000256" key="1">
    <source>
        <dbReference type="SAM" id="MobiDB-lite"/>
    </source>
</evidence>
<protein>
    <submittedName>
        <fullName evidence="3">Amidohydrolase family protein</fullName>
    </submittedName>
</protein>
<name>A0AAE9Y9B2_9ACTN</name>
<proteinExistence type="predicted"/>
<gene>
    <name evidence="3" type="ORF">PO878_05335</name>
</gene>
<dbReference type="PANTHER" id="PTHR22642">
    <property type="entry name" value="IMIDAZOLONEPROPIONASE"/>
    <property type="match status" value="1"/>
</dbReference>
<dbReference type="CDD" id="cd01300">
    <property type="entry name" value="YtcJ_like"/>
    <property type="match status" value="1"/>
</dbReference>
<dbReference type="Gene3D" id="2.30.40.10">
    <property type="entry name" value="Urease, subunit C, domain 1"/>
    <property type="match status" value="1"/>
</dbReference>
<feature type="domain" description="Amidohydrolase 3" evidence="2">
    <location>
        <begin position="100"/>
        <end position="578"/>
    </location>
</feature>
<dbReference type="EMBL" id="CP116942">
    <property type="protein sequence ID" value="WCO68146.1"/>
    <property type="molecule type" value="Genomic_DNA"/>
</dbReference>
<reference evidence="3" key="1">
    <citation type="submission" date="2023-01" db="EMBL/GenBank/DDBJ databases">
        <title>The diversity of Class Acidimicrobiia in South China Sea sediment environments and the proposal of Iamia marina sp. nov., a novel species of the genus Iamia.</title>
        <authorList>
            <person name="He Y."/>
            <person name="Tian X."/>
        </authorList>
    </citation>
    <scope>NUCLEOTIDE SEQUENCE</scope>
    <source>
        <strain evidence="3">DSM 19957</strain>
    </source>
</reference>
<dbReference type="SUPFAM" id="SSF51338">
    <property type="entry name" value="Composite domain of metallo-dependent hydrolases"/>
    <property type="match status" value="1"/>
</dbReference>
<feature type="region of interest" description="Disordered" evidence="1">
    <location>
        <begin position="17"/>
        <end position="49"/>
    </location>
</feature>
<dbReference type="InterPro" id="IPR033932">
    <property type="entry name" value="YtcJ-like"/>
</dbReference>
<dbReference type="Gene3D" id="3.20.20.140">
    <property type="entry name" value="Metal-dependent hydrolases"/>
    <property type="match status" value="1"/>
</dbReference>
<evidence type="ECO:0000259" key="2">
    <source>
        <dbReference type="Pfam" id="PF07969"/>
    </source>
</evidence>
<dbReference type="InterPro" id="IPR011059">
    <property type="entry name" value="Metal-dep_hydrolase_composite"/>
</dbReference>
<sequence>MCIACDPGSLAVARAGTGVLPTLERPDPLPRRPRPAGPTHRQRRRGDRADVVLTGGRVLTMAAPSGATPGRAEAVAVRDGRIMAVGSSDDVGGLVGPDTQVVGLDGRTLLPGLIDPHMHFVFVLFEDWVDVSPMAAPHKADVDAALRAAVATAGPGEWVRARQYDPSLTVDGPAPTRAELDALAPDTPVFVLESNAHVAYANSTALRLAGITRDTPDPPTARFARDADGELTGRLEEPPAFMPFMAVMPTAGGDEVRARTRRLLDHAASVGCTTLHDCGIGMLTGPGDLALLRAVMAEDPPVRYRGMLVSTAMDAWEEMGVRPGDGDDRFRVEGVKAWSDGSNQARTGFQREDYLGGGRGALNYSAEELAEAVARAHRGGWQVGVHANGDAAIDVTLDAFAAALDAAPRPDHRHRVEHCSVLHADQMDRMATLGVSPSFLIGHVRWWGRAFRDRVLGPDRAALYDPCATALAHGLRISLHSDWNVTPLEPLRYVADAAARVMDEGGEVLGPDERIPVEAALRAVTADAAWQCRVDHLAGSLEPGKAADLAVLEEDPTAVDPARIGDIAVSETWLDGVPRHGH</sequence>
<dbReference type="SUPFAM" id="SSF51556">
    <property type="entry name" value="Metallo-dependent hydrolases"/>
    <property type="match status" value="1"/>
</dbReference>
<dbReference type="AlphaFoldDB" id="A0AAE9Y9B2"/>
<dbReference type="InterPro" id="IPR032466">
    <property type="entry name" value="Metal_Hydrolase"/>
</dbReference>
<evidence type="ECO:0000313" key="4">
    <source>
        <dbReference type="Proteomes" id="UP001216390"/>
    </source>
</evidence>
<dbReference type="PANTHER" id="PTHR22642:SF2">
    <property type="entry name" value="PROTEIN LONG AFTER FAR-RED 3"/>
    <property type="match status" value="1"/>
</dbReference>
<accession>A0AAE9Y9B2</accession>
<dbReference type="InterPro" id="IPR013108">
    <property type="entry name" value="Amidohydro_3"/>
</dbReference>
<dbReference type="Gene3D" id="3.10.310.70">
    <property type="match status" value="1"/>
</dbReference>
<organism evidence="3 4">
    <name type="scientific">Iamia majanohamensis</name>
    <dbReference type="NCBI Taxonomy" id="467976"/>
    <lineage>
        <taxon>Bacteria</taxon>
        <taxon>Bacillati</taxon>
        <taxon>Actinomycetota</taxon>
        <taxon>Acidimicrobiia</taxon>
        <taxon>Acidimicrobiales</taxon>
        <taxon>Iamiaceae</taxon>
        <taxon>Iamia</taxon>
    </lineage>
</organism>
<dbReference type="KEGG" id="ima:PO878_05335"/>